<evidence type="ECO:0000256" key="2">
    <source>
        <dbReference type="SAM" id="Phobius"/>
    </source>
</evidence>
<feature type="compositionally biased region" description="Gly residues" evidence="1">
    <location>
        <begin position="480"/>
        <end position="511"/>
    </location>
</feature>
<dbReference type="RefSeq" id="WP_344141649.1">
    <property type="nucleotide sequence ID" value="NZ_BAAAQI010000003.1"/>
</dbReference>
<dbReference type="Proteomes" id="UP001595858">
    <property type="component" value="Unassembled WGS sequence"/>
</dbReference>
<keyword evidence="2" id="KW-0472">Membrane</keyword>
<feature type="transmembrane region" description="Helical" evidence="2">
    <location>
        <begin position="319"/>
        <end position="352"/>
    </location>
</feature>
<feature type="transmembrane region" description="Helical" evidence="2">
    <location>
        <begin position="126"/>
        <end position="148"/>
    </location>
</feature>
<feature type="compositionally biased region" description="Pro residues" evidence="1">
    <location>
        <begin position="79"/>
        <end position="89"/>
    </location>
</feature>
<reference evidence="4" key="1">
    <citation type="journal article" date="2019" name="Int. J. Syst. Evol. Microbiol.">
        <title>The Global Catalogue of Microorganisms (GCM) 10K type strain sequencing project: providing services to taxonomists for standard genome sequencing and annotation.</title>
        <authorList>
            <consortium name="The Broad Institute Genomics Platform"/>
            <consortium name="The Broad Institute Genome Sequencing Center for Infectious Disease"/>
            <person name="Wu L."/>
            <person name="Ma J."/>
        </authorList>
    </citation>
    <scope>NUCLEOTIDE SEQUENCE [LARGE SCALE GENOMIC DNA]</scope>
    <source>
        <strain evidence="4">CGMCC 4.7304</strain>
    </source>
</reference>
<evidence type="ECO:0000313" key="3">
    <source>
        <dbReference type="EMBL" id="MFC4870007.1"/>
    </source>
</evidence>
<protein>
    <recommendedName>
        <fullName evidence="5">Glycerophosphoryl diester phosphodiesterase membrane domain-containing protein</fullName>
    </recommendedName>
</protein>
<dbReference type="PANTHER" id="PTHR33133">
    <property type="entry name" value="OS08G0107100 PROTEIN-RELATED"/>
    <property type="match status" value="1"/>
</dbReference>
<feature type="transmembrane region" description="Helical" evidence="2">
    <location>
        <begin position="364"/>
        <end position="390"/>
    </location>
</feature>
<proteinExistence type="predicted"/>
<keyword evidence="2" id="KW-1133">Transmembrane helix</keyword>
<feature type="transmembrane region" description="Helical" evidence="2">
    <location>
        <begin position="228"/>
        <end position="258"/>
    </location>
</feature>
<feature type="transmembrane region" description="Helical" evidence="2">
    <location>
        <begin position="264"/>
        <end position="285"/>
    </location>
</feature>
<keyword evidence="2" id="KW-0812">Transmembrane</keyword>
<gene>
    <name evidence="3" type="ORF">ACFPCZ_25555</name>
</gene>
<comment type="caution">
    <text evidence="3">The sequence shown here is derived from an EMBL/GenBank/DDBJ whole genome shotgun (WGS) entry which is preliminary data.</text>
</comment>
<organism evidence="3 4">
    <name type="scientific">Streptomonospora arabica</name>
    <dbReference type="NCBI Taxonomy" id="412417"/>
    <lineage>
        <taxon>Bacteria</taxon>
        <taxon>Bacillati</taxon>
        <taxon>Actinomycetota</taxon>
        <taxon>Actinomycetes</taxon>
        <taxon>Streptosporangiales</taxon>
        <taxon>Nocardiopsidaceae</taxon>
        <taxon>Streptomonospora</taxon>
    </lineage>
</organism>
<evidence type="ECO:0008006" key="5">
    <source>
        <dbReference type="Google" id="ProtNLM"/>
    </source>
</evidence>
<name>A0ABV9SUH3_9ACTN</name>
<evidence type="ECO:0000256" key="1">
    <source>
        <dbReference type="SAM" id="MobiDB-lite"/>
    </source>
</evidence>
<feature type="compositionally biased region" description="Gly residues" evidence="1">
    <location>
        <begin position="455"/>
        <end position="468"/>
    </location>
</feature>
<dbReference type="EMBL" id="JBHSIY010000033">
    <property type="protein sequence ID" value="MFC4870007.1"/>
    <property type="molecule type" value="Genomic_DNA"/>
</dbReference>
<feature type="compositionally biased region" description="Low complexity" evidence="1">
    <location>
        <begin position="17"/>
        <end position="43"/>
    </location>
</feature>
<dbReference type="PANTHER" id="PTHR33133:SF1">
    <property type="entry name" value="EXPRESSED PROTEIN-RELATED"/>
    <property type="match status" value="1"/>
</dbReference>
<feature type="region of interest" description="Disordered" evidence="1">
    <location>
        <begin position="1"/>
        <end position="97"/>
    </location>
</feature>
<feature type="compositionally biased region" description="Gly residues" evidence="1">
    <location>
        <begin position="44"/>
        <end position="63"/>
    </location>
</feature>
<keyword evidence="4" id="KW-1185">Reference proteome</keyword>
<accession>A0ABV9SUH3</accession>
<evidence type="ECO:0000313" key="4">
    <source>
        <dbReference type="Proteomes" id="UP001595858"/>
    </source>
</evidence>
<feature type="compositionally biased region" description="Low complexity" evidence="1">
    <location>
        <begin position="469"/>
        <end position="479"/>
    </location>
</feature>
<feature type="transmembrane region" description="Helical" evidence="2">
    <location>
        <begin position="175"/>
        <end position="208"/>
    </location>
</feature>
<feature type="region of interest" description="Disordered" evidence="1">
    <location>
        <begin position="424"/>
        <end position="511"/>
    </location>
</feature>
<sequence length="511" mass="51433">MSHDDGRHWRAPGSDPGSGQPSDAAGAPGPGGWWAPPGEDAPAPGGGWSAPGGSGGAAPGYGQGQAPPGPHPYGGAPGGHPPAAPPPGHGRPWAPRPGVVALRPMTLGDVFNGAFGYIRQNPKATLGLALIVTALFSIVTSIGLGGYLSDYGTIVQETLEDPYGPTADDPMPFELWSIVAMYSGALLGYVGQIVLTGLLAAVVGLAVLGRRLSMREALQVARGRMLALFGVALLLLLLSVLWTALVVGLVFGAVLLGIAVHPAVGVAVGVLGVPALVVLAVWIYVRTSLAMPVAVLERAGPASALARSWRLTRRSWWRVFGILLLAQVLVSFVVNLLSTPFTVVAAVLSFVVPDAAWAPVATTALAYLGTVLAGTLGTPFVIGVTTLLYVDLRMRREGLDLRLQAAAQSGERVDADVYVPDDAAPGAAAPAPAPAHPGPSAYGPGSGGYPPPGGPYYGEGGAPYGGAQPGMPQGGHPAQGPGGHPAQGPGGHPQEGYGRGGPGHGGPGTSA</sequence>